<dbReference type="InterPro" id="IPR023672">
    <property type="entry name" value="Ribosomal_uL2_arc_euk"/>
</dbReference>
<feature type="compositionally biased region" description="Polar residues" evidence="7">
    <location>
        <begin position="1"/>
        <end position="11"/>
    </location>
</feature>
<comment type="caution">
    <text evidence="10">The sequence shown here is derived from an EMBL/GenBank/DDBJ whole genome shotgun (WGS) entry which is preliminary data.</text>
</comment>
<feature type="domain" description="Large ribosomal subunit protein uL2 C-terminal" evidence="8">
    <location>
        <begin position="92"/>
        <end position="225"/>
    </location>
</feature>
<dbReference type="PANTHER" id="PTHR13691:SF16">
    <property type="entry name" value="LARGE RIBOSOMAL SUBUNIT PROTEIN UL2"/>
    <property type="match status" value="1"/>
</dbReference>
<sequence length="241" mass="25786">MGKRIISQNRGKGTPTYRAPPHRRKEELIHPMLDDGKTMKGEIVKIAHDPARSAPIASAVFDGENKREEKMILVPEGVFVGQKIVYGEGAPLEVGNTLPILNIPEGTLICNIESKPGDGGKFARASGVYGAIISHERGKTIVRLPSGGTKKLDSKCRATIGIVAGGGKSMKPFLKAGKKYNALKSKAKKYPKVSAVKMNSVDHPFGGGGHKHIGRRKSVSRGTPPGRKVGSISPRRTGRGR</sequence>
<dbReference type="InterPro" id="IPR022666">
    <property type="entry name" value="Ribosomal_uL2_RNA-bd_dom"/>
</dbReference>
<proteinExistence type="inferred from homology"/>
<dbReference type="InterPro" id="IPR002171">
    <property type="entry name" value="Ribosomal_uL2"/>
</dbReference>
<evidence type="ECO:0000256" key="3">
    <source>
        <dbReference type="ARBA" id="ARBA00022884"/>
    </source>
</evidence>
<name>A0A520KYD6_9EURY</name>
<evidence type="ECO:0000256" key="5">
    <source>
        <dbReference type="ARBA" id="ARBA00023274"/>
    </source>
</evidence>
<dbReference type="GO" id="GO:0022625">
    <property type="term" value="C:cytosolic large ribosomal subunit"/>
    <property type="evidence" value="ECO:0007669"/>
    <property type="project" value="TreeGrafter"/>
</dbReference>
<comment type="subunit">
    <text evidence="6">Part of the 50S ribosomal subunit. Forms a bridge to the 30S subunit in the 70S ribosome.</text>
</comment>
<dbReference type="FunFam" id="4.10.950.10:FF:000002">
    <property type="entry name" value="60S ribosomal protein L2"/>
    <property type="match status" value="1"/>
</dbReference>
<dbReference type="InterPro" id="IPR008991">
    <property type="entry name" value="Translation_prot_SH3-like_sf"/>
</dbReference>
<accession>A0A520KYD6</accession>
<protein>
    <recommendedName>
        <fullName evidence="6">Large ribosomal subunit protein uL2</fullName>
    </recommendedName>
</protein>
<feature type="domain" description="Large ribosomal subunit protein uL2 RNA-binding" evidence="9">
    <location>
        <begin position="11"/>
        <end position="86"/>
    </location>
</feature>
<dbReference type="GO" id="GO:0002181">
    <property type="term" value="P:cytoplasmic translation"/>
    <property type="evidence" value="ECO:0007669"/>
    <property type="project" value="TreeGrafter"/>
</dbReference>
<evidence type="ECO:0000256" key="6">
    <source>
        <dbReference type="HAMAP-Rule" id="MF_01320"/>
    </source>
</evidence>
<organism evidence="10 11">
    <name type="scientific">Candidatus Methanolliviera hydrocarbonicum</name>
    <dbReference type="NCBI Taxonomy" id="2491085"/>
    <lineage>
        <taxon>Archaea</taxon>
        <taxon>Methanobacteriati</taxon>
        <taxon>Methanobacteriota</taxon>
        <taxon>Candidatus Methanoliparia</taxon>
        <taxon>Candidatus Methanoliparales</taxon>
        <taxon>Candidatus Methanollivieraceae</taxon>
        <taxon>Candidatus Methanolliviera</taxon>
    </lineage>
</organism>
<dbReference type="FunFam" id="2.30.30.30:FF:000006">
    <property type="entry name" value="60S ribosomal protein L8"/>
    <property type="match status" value="1"/>
</dbReference>
<feature type="region of interest" description="Disordered" evidence="7">
    <location>
        <begin position="201"/>
        <end position="241"/>
    </location>
</feature>
<dbReference type="HAMAP" id="MF_01320_A">
    <property type="entry name" value="Ribosomal_uL2_A"/>
    <property type="match status" value="1"/>
</dbReference>
<gene>
    <name evidence="6" type="primary">rpl2</name>
    <name evidence="10" type="ORF">EF807_01495</name>
</gene>
<dbReference type="InterPro" id="IPR022669">
    <property type="entry name" value="Ribosomal_uL2_C"/>
</dbReference>
<dbReference type="Pfam" id="PF03947">
    <property type="entry name" value="Ribosomal_L2_C"/>
    <property type="match status" value="1"/>
</dbReference>
<dbReference type="InterPro" id="IPR012340">
    <property type="entry name" value="NA-bd_OB-fold"/>
</dbReference>
<dbReference type="Proteomes" id="UP000320766">
    <property type="component" value="Unassembled WGS sequence"/>
</dbReference>
<dbReference type="SUPFAM" id="SSF50104">
    <property type="entry name" value="Translation proteins SH3-like domain"/>
    <property type="match status" value="1"/>
</dbReference>
<keyword evidence="5 6" id="KW-0687">Ribonucleoprotein</keyword>
<keyword evidence="3 6" id="KW-0694">RNA-binding</keyword>
<evidence type="ECO:0000259" key="9">
    <source>
        <dbReference type="SMART" id="SM01383"/>
    </source>
</evidence>
<dbReference type="SMART" id="SM01383">
    <property type="entry name" value="Ribosomal_L2"/>
    <property type="match status" value="1"/>
</dbReference>
<dbReference type="InterPro" id="IPR014726">
    <property type="entry name" value="Ribosomal_uL2_dom3"/>
</dbReference>
<feature type="region of interest" description="Disordered" evidence="7">
    <location>
        <begin position="1"/>
        <end position="21"/>
    </location>
</feature>
<dbReference type="GO" id="GO:0019843">
    <property type="term" value="F:rRNA binding"/>
    <property type="evidence" value="ECO:0007669"/>
    <property type="project" value="UniProtKB-UniRule"/>
</dbReference>
<keyword evidence="2 6" id="KW-0699">rRNA-binding</keyword>
<evidence type="ECO:0000313" key="11">
    <source>
        <dbReference type="Proteomes" id="UP000320766"/>
    </source>
</evidence>
<evidence type="ECO:0000256" key="1">
    <source>
        <dbReference type="ARBA" id="ARBA00005636"/>
    </source>
</evidence>
<reference evidence="10 11" key="1">
    <citation type="journal article" date="2019" name="Nat. Microbiol.">
        <title>Wide diversity of methane and short-chain alkane metabolisms in uncultured archaea.</title>
        <authorList>
            <person name="Borrel G."/>
            <person name="Adam P.S."/>
            <person name="McKay L.J."/>
            <person name="Chen L.X."/>
            <person name="Sierra-Garcia I.N."/>
            <person name="Sieber C.M."/>
            <person name="Letourneur Q."/>
            <person name="Ghozlane A."/>
            <person name="Andersen G.L."/>
            <person name="Li W.J."/>
            <person name="Hallam S.J."/>
            <person name="Muyzer G."/>
            <person name="de Oliveira V.M."/>
            <person name="Inskeep W.P."/>
            <person name="Banfield J.F."/>
            <person name="Gribaldo S."/>
        </authorList>
    </citation>
    <scope>NUCLEOTIDE SEQUENCE [LARGE SCALE GENOMIC DNA]</scope>
    <source>
        <strain evidence="10">NM1b</strain>
    </source>
</reference>
<dbReference type="PIRSF" id="PIRSF002158">
    <property type="entry name" value="Ribosomal_L2"/>
    <property type="match status" value="1"/>
</dbReference>
<dbReference type="SUPFAM" id="SSF50249">
    <property type="entry name" value="Nucleic acid-binding proteins"/>
    <property type="match status" value="1"/>
</dbReference>
<dbReference type="InterPro" id="IPR014722">
    <property type="entry name" value="Rib_uL2_dom2"/>
</dbReference>
<dbReference type="AlphaFoldDB" id="A0A520KYD6"/>
<evidence type="ECO:0000256" key="4">
    <source>
        <dbReference type="ARBA" id="ARBA00022980"/>
    </source>
</evidence>
<dbReference type="Pfam" id="PF00181">
    <property type="entry name" value="Ribosomal_L2_N"/>
    <property type="match status" value="1"/>
</dbReference>
<dbReference type="GO" id="GO:0003735">
    <property type="term" value="F:structural constituent of ribosome"/>
    <property type="evidence" value="ECO:0007669"/>
    <property type="project" value="InterPro"/>
</dbReference>
<dbReference type="NCBIfam" id="NF007180">
    <property type="entry name" value="PRK09612.1"/>
    <property type="match status" value="1"/>
</dbReference>
<keyword evidence="4 6" id="KW-0689">Ribosomal protein</keyword>
<evidence type="ECO:0000259" key="8">
    <source>
        <dbReference type="SMART" id="SM01382"/>
    </source>
</evidence>
<dbReference type="Gene3D" id="2.30.30.30">
    <property type="match status" value="1"/>
</dbReference>
<dbReference type="PANTHER" id="PTHR13691">
    <property type="entry name" value="RIBOSOMAL PROTEIN L2"/>
    <property type="match status" value="1"/>
</dbReference>
<dbReference type="EMBL" id="RXIL01000028">
    <property type="protein sequence ID" value="RZN72592.1"/>
    <property type="molecule type" value="Genomic_DNA"/>
</dbReference>
<comment type="function">
    <text evidence="6">One of the primary rRNA binding proteins. Required for association of the 30S and 50S subunits to form the 70S ribosome, for tRNA binding and peptide bond formation. It has been suggested to have peptidyltransferase activity; this is somewhat controversial. Makes several contacts with the 16S rRNA in the 70S ribosome.</text>
</comment>
<evidence type="ECO:0000313" key="10">
    <source>
        <dbReference type="EMBL" id="RZN72592.1"/>
    </source>
</evidence>
<feature type="compositionally biased region" description="Basic residues" evidence="7">
    <location>
        <begin position="209"/>
        <end position="219"/>
    </location>
</feature>
<evidence type="ECO:0000256" key="7">
    <source>
        <dbReference type="SAM" id="MobiDB-lite"/>
    </source>
</evidence>
<comment type="similarity">
    <text evidence="1 6">Belongs to the universal ribosomal protein uL2 family.</text>
</comment>
<dbReference type="SMART" id="SM01382">
    <property type="entry name" value="Ribosomal_L2_C"/>
    <property type="match status" value="1"/>
</dbReference>
<dbReference type="Gene3D" id="4.10.950.10">
    <property type="entry name" value="Ribosomal protein L2, domain 3"/>
    <property type="match status" value="1"/>
</dbReference>
<dbReference type="Gene3D" id="2.40.50.140">
    <property type="entry name" value="Nucleic acid-binding proteins"/>
    <property type="match status" value="1"/>
</dbReference>
<evidence type="ECO:0000256" key="2">
    <source>
        <dbReference type="ARBA" id="ARBA00022730"/>
    </source>
</evidence>